<dbReference type="Pfam" id="PF02620">
    <property type="entry name" value="YceD"/>
    <property type="match status" value="1"/>
</dbReference>
<reference evidence="1 2" key="1">
    <citation type="submission" date="2018-09" db="EMBL/GenBank/DDBJ databases">
        <title>Sphingomonas peninsula sp. nov., isolated from fildes peninsula, Antarctic soil.</title>
        <authorList>
            <person name="Yingchao G."/>
        </authorList>
    </citation>
    <scope>NUCLEOTIDE SEQUENCE [LARGE SCALE GENOMIC DNA]</scope>
    <source>
        <strain evidence="1 2">YZ-8</strain>
    </source>
</reference>
<dbReference type="RefSeq" id="WP_121153337.1">
    <property type="nucleotide sequence ID" value="NZ_CP032829.1"/>
</dbReference>
<gene>
    <name evidence="1" type="ORF">D3Y57_13035</name>
</gene>
<name>A0A494TGZ1_SPHPE</name>
<accession>A0A494TGZ1</accession>
<dbReference type="OrthoDB" id="8443793at2"/>
<keyword evidence="2" id="KW-1185">Reference proteome</keyword>
<dbReference type="InterPro" id="IPR003772">
    <property type="entry name" value="YceD"/>
</dbReference>
<proteinExistence type="predicted"/>
<evidence type="ECO:0000313" key="2">
    <source>
        <dbReference type="Proteomes" id="UP000276254"/>
    </source>
</evidence>
<dbReference type="KEGG" id="spha:D3Y57_13035"/>
<dbReference type="EMBL" id="CP032829">
    <property type="protein sequence ID" value="AYJ86714.1"/>
    <property type="molecule type" value="Genomic_DNA"/>
</dbReference>
<dbReference type="Proteomes" id="UP000276254">
    <property type="component" value="Chromosome"/>
</dbReference>
<evidence type="ECO:0000313" key="1">
    <source>
        <dbReference type="EMBL" id="AYJ86714.1"/>
    </source>
</evidence>
<protein>
    <submittedName>
        <fullName evidence="1">DUF177 domain-containing protein</fullName>
    </submittedName>
</protein>
<dbReference type="AlphaFoldDB" id="A0A494TGZ1"/>
<sequence>MIEPVPEFSRRVLLDRIGSSPFSDKIKANADERAALAKRFGWIELDTLTADFVLTERAGGVDVEGQFRATLSQPCVVTGDPVSADIDQKFKVRFVDPAILASGEEDEVELSENDLDVMETDDGAIDLGEAVAQTLALAVDPFPRSEAASARLKEAGIVAEGEEHTGPFAGLKGLFGEKSATE</sequence>
<organism evidence="1 2">
    <name type="scientific">Sphingomonas paeninsulae</name>
    <dbReference type="NCBI Taxonomy" id="2319844"/>
    <lineage>
        <taxon>Bacteria</taxon>
        <taxon>Pseudomonadati</taxon>
        <taxon>Pseudomonadota</taxon>
        <taxon>Alphaproteobacteria</taxon>
        <taxon>Sphingomonadales</taxon>
        <taxon>Sphingomonadaceae</taxon>
        <taxon>Sphingomonas</taxon>
    </lineage>
</organism>